<proteinExistence type="predicted"/>
<dbReference type="Proteomes" id="UP001201980">
    <property type="component" value="Unassembled WGS sequence"/>
</dbReference>
<sequence length="425" mass="48288">MCLRSGWICPGYSRKWKFISENRQLSLQYRTKKYIFDAEGPPTTPHLQDLGPSELMLDICDSYQSYRQTPEFYIGVFWTLASEEDRIASRFVYILTDPCSWKLFRLETLGNFFSYIPGRLAHNAALKTAISCLCSLYTDFATNHSLCSYRTTKKYAKSLNVLQAYVKDTGSRTESGTLCASIILQICESLQHQLLSNTNNGRWVGLLRGSSILVQEYGPSRFSSRFERAMLESQRAMFIALDFFSDQPCFLSHSSWRNLAARTPGPSEFIPSDSMTMRSQLCEFLIDVPELIVGLKSIRISDPSQQSDTSLEMLRRVHDMRQRIEAWYYLRVPRTRKTPEEGGNERGELLFTVLDCVTHAVLSRLDVSPLTFISQPDAPISVYEGRTGSDRLGIARAALEEVRNRSGIAAKPLEFGNRASADMRA</sequence>
<reference evidence="1" key="1">
    <citation type="submission" date="2022-07" db="EMBL/GenBank/DDBJ databases">
        <title>Draft genome sequence of Zalerion maritima ATCC 34329, a (micro)plastics degrading marine fungus.</title>
        <authorList>
            <person name="Paco A."/>
            <person name="Goncalves M.F.M."/>
            <person name="Rocha-Santos T.A.P."/>
            <person name="Alves A."/>
        </authorList>
    </citation>
    <scope>NUCLEOTIDE SEQUENCE</scope>
    <source>
        <strain evidence="1">ATCC 34329</strain>
    </source>
</reference>
<keyword evidence="2" id="KW-1185">Reference proteome</keyword>
<protein>
    <recommendedName>
        <fullName evidence="3">Transcription factor domain-containing protein</fullName>
    </recommendedName>
</protein>
<name>A0AAD5RLJ9_9PEZI</name>
<organism evidence="1 2">
    <name type="scientific">Zalerion maritima</name>
    <dbReference type="NCBI Taxonomy" id="339359"/>
    <lineage>
        <taxon>Eukaryota</taxon>
        <taxon>Fungi</taxon>
        <taxon>Dikarya</taxon>
        <taxon>Ascomycota</taxon>
        <taxon>Pezizomycotina</taxon>
        <taxon>Sordariomycetes</taxon>
        <taxon>Lulworthiomycetidae</taxon>
        <taxon>Lulworthiales</taxon>
        <taxon>Lulworthiaceae</taxon>
        <taxon>Zalerion</taxon>
    </lineage>
</organism>
<dbReference type="EMBL" id="JAKWBI020000260">
    <property type="protein sequence ID" value="KAJ2897711.1"/>
    <property type="molecule type" value="Genomic_DNA"/>
</dbReference>
<gene>
    <name evidence="1" type="ORF">MKZ38_004488</name>
</gene>
<dbReference type="PANTHER" id="PTHR38111">
    <property type="entry name" value="ZN(2)-C6 FUNGAL-TYPE DOMAIN-CONTAINING PROTEIN-RELATED"/>
    <property type="match status" value="1"/>
</dbReference>
<evidence type="ECO:0000313" key="2">
    <source>
        <dbReference type="Proteomes" id="UP001201980"/>
    </source>
</evidence>
<dbReference type="AlphaFoldDB" id="A0AAD5RLJ9"/>
<comment type="caution">
    <text evidence="1">The sequence shown here is derived from an EMBL/GenBank/DDBJ whole genome shotgun (WGS) entry which is preliminary data.</text>
</comment>
<accession>A0AAD5RLJ9</accession>
<evidence type="ECO:0008006" key="3">
    <source>
        <dbReference type="Google" id="ProtNLM"/>
    </source>
</evidence>
<dbReference type="InterPro" id="IPR053178">
    <property type="entry name" value="Osmoadaptation_assoc"/>
</dbReference>
<evidence type="ECO:0000313" key="1">
    <source>
        <dbReference type="EMBL" id="KAJ2897711.1"/>
    </source>
</evidence>